<evidence type="ECO:0000313" key="3">
    <source>
        <dbReference type="EMBL" id="EIW85941.1"/>
    </source>
</evidence>
<dbReference type="RefSeq" id="XP_007762926.1">
    <property type="nucleotide sequence ID" value="XM_007764736.1"/>
</dbReference>
<dbReference type="KEGG" id="cput:CONPUDRAFT_160858"/>
<dbReference type="InterPro" id="IPR027417">
    <property type="entry name" value="P-loop_NTPase"/>
</dbReference>
<comment type="caution">
    <text evidence="3">The sequence shown here is derived from an EMBL/GenBank/DDBJ whole genome shotgun (WGS) entry which is preliminary data.</text>
</comment>
<dbReference type="GeneID" id="19204429"/>
<gene>
    <name evidence="3" type="ORF">CONPUDRAFT_160858</name>
</gene>
<dbReference type="Pfam" id="PF24883">
    <property type="entry name" value="NPHP3_N"/>
    <property type="match status" value="1"/>
</dbReference>
<keyword evidence="1" id="KW-0677">Repeat</keyword>
<dbReference type="SUPFAM" id="SSF52540">
    <property type="entry name" value="P-loop containing nucleoside triphosphate hydrolases"/>
    <property type="match status" value="1"/>
</dbReference>
<reference evidence="4" key="1">
    <citation type="journal article" date="2012" name="Science">
        <title>The Paleozoic origin of enzymatic lignin decomposition reconstructed from 31 fungal genomes.</title>
        <authorList>
            <person name="Floudas D."/>
            <person name="Binder M."/>
            <person name="Riley R."/>
            <person name="Barry K."/>
            <person name="Blanchette R.A."/>
            <person name="Henrissat B."/>
            <person name="Martinez A.T."/>
            <person name="Otillar R."/>
            <person name="Spatafora J.W."/>
            <person name="Yadav J.S."/>
            <person name="Aerts A."/>
            <person name="Benoit I."/>
            <person name="Boyd A."/>
            <person name="Carlson A."/>
            <person name="Copeland A."/>
            <person name="Coutinho P.M."/>
            <person name="de Vries R.P."/>
            <person name="Ferreira P."/>
            <person name="Findley K."/>
            <person name="Foster B."/>
            <person name="Gaskell J."/>
            <person name="Glotzer D."/>
            <person name="Gorecki P."/>
            <person name="Heitman J."/>
            <person name="Hesse C."/>
            <person name="Hori C."/>
            <person name="Igarashi K."/>
            <person name="Jurgens J.A."/>
            <person name="Kallen N."/>
            <person name="Kersten P."/>
            <person name="Kohler A."/>
            <person name="Kuees U."/>
            <person name="Kumar T.K.A."/>
            <person name="Kuo A."/>
            <person name="LaButti K."/>
            <person name="Larrondo L.F."/>
            <person name="Lindquist E."/>
            <person name="Ling A."/>
            <person name="Lombard V."/>
            <person name="Lucas S."/>
            <person name="Lundell T."/>
            <person name="Martin R."/>
            <person name="McLaughlin D.J."/>
            <person name="Morgenstern I."/>
            <person name="Morin E."/>
            <person name="Murat C."/>
            <person name="Nagy L.G."/>
            <person name="Nolan M."/>
            <person name="Ohm R.A."/>
            <person name="Patyshakuliyeva A."/>
            <person name="Rokas A."/>
            <person name="Ruiz-Duenas F.J."/>
            <person name="Sabat G."/>
            <person name="Salamov A."/>
            <person name="Samejima M."/>
            <person name="Schmutz J."/>
            <person name="Slot J.C."/>
            <person name="St John F."/>
            <person name="Stenlid J."/>
            <person name="Sun H."/>
            <person name="Sun S."/>
            <person name="Syed K."/>
            <person name="Tsang A."/>
            <person name="Wiebenga A."/>
            <person name="Young D."/>
            <person name="Pisabarro A."/>
            <person name="Eastwood D.C."/>
            <person name="Martin F."/>
            <person name="Cullen D."/>
            <person name="Grigoriev I.V."/>
            <person name="Hibbett D.S."/>
        </authorList>
    </citation>
    <scope>NUCLEOTIDE SEQUENCE [LARGE SCALE GENOMIC DNA]</scope>
    <source>
        <strain evidence="4">RWD-64-598 SS2</strain>
    </source>
</reference>
<dbReference type="PANTHER" id="PTHR10039">
    <property type="entry name" value="AMELOGENIN"/>
    <property type="match status" value="1"/>
</dbReference>
<feature type="domain" description="Nephrocystin 3-like N-terminal" evidence="2">
    <location>
        <begin position="55"/>
        <end position="117"/>
    </location>
</feature>
<dbReference type="Gene3D" id="3.40.50.300">
    <property type="entry name" value="P-loop containing nucleotide triphosphate hydrolases"/>
    <property type="match status" value="1"/>
</dbReference>
<organism evidence="3 4">
    <name type="scientific">Coniophora puteana (strain RWD-64-598)</name>
    <name type="common">Brown rot fungus</name>
    <dbReference type="NCBI Taxonomy" id="741705"/>
    <lineage>
        <taxon>Eukaryota</taxon>
        <taxon>Fungi</taxon>
        <taxon>Dikarya</taxon>
        <taxon>Basidiomycota</taxon>
        <taxon>Agaricomycotina</taxon>
        <taxon>Agaricomycetes</taxon>
        <taxon>Agaricomycetidae</taxon>
        <taxon>Boletales</taxon>
        <taxon>Coniophorineae</taxon>
        <taxon>Coniophoraceae</taxon>
        <taxon>Coniophora</taxon>
    </lineage>
</organism>
<protein>
    <recommendedName>
        <fullName evidence="2">Nephrocystin 3-like N-terminal domain-containing protein</fullName>
    </recommendedName>
</protein>
<dbReference type="AlphaFoldDB" id="A0A5M3N4V0"/>
<proteinExistence type="predicted"/>
<evidence type="ECO:0000259" key="2">
    <source>
        <dbReference type="Pfam" id="PF24883"/>
    </source>
</evidence>
<name>A0A5M3N4V0_CONPW</name>
<dbReference type="InterPro" id="IPR056884">
    <property type="entry name" value="NPHP3-like_N"/>
</dbReference>
<evidence type="ECO:0000256" key="1">
    <source>
        <dbReference type="ARBA" id="ARBA00022737"/>
    </source>
</evidence>
<evidence type="ECO:0000313" key="4">
    <source>
        <dbReference type="Proteomes" id="UP000053558"/>
    </source>
</evidence>
<dbReference type="EMBL" id="JH711573">
    <property type="protein sequence ID" value="EIW85941.1"/>
    <property type="molecule type" value="Genomic_DNA"/>
</dbReference>
<sequence>MTTDQATDDQVWAKLASVKAAGAEFNSENESRTFSRCLEGTRAQLLDTLCTSMERGDRKLLWLFGEAGSGKSSVAYTVADRLRRKDHLAATFFFSLKHTDLNDTSLIYITLAYQIGKRNLILDAADEGGPRIKPTVLALAELLRDPTIPISHILITSRPYAPLVTISQGQSLVDLVSPIHIEDYRATLDVQKFLQKSFDEIYDLRNLHVLRNKPWPSQPVLSSLSQRIQGRFIVAATVARLVGGAERPDDRLNLISNMYAGGVGAMAFNLDSIDSVYRFILSDCEPADRRSGVECLSDIIALRVLLSTSTVCSLFGVDIRQHTNHLSAIIHVPPMAPNNESKVTTYHASLRDYLWDDSRSLELHVTPRSSHSRLLVKCFRLGLQQRRNREVGRVIGIGRTTSLERSQMMKSERSSLDF</sequence>
<dbReference type="OrthoDB" id="3027122at2759"/>
<accession>A0A5M3N4V0</accession>
<keyword evidence="4" id="KW-1185">Reference proteome</keyword>
<dbReference type="Proteomes" id="UP000053558">
    <property type="component" value="Unassembled WGS sequence"/>
</dbReference>